<organism evidence="2 3">
    <name type="scientific">Methanosarcina lacustris Z-7289</name>
    <dbReference type="NCBI Taxonomy" id="1434111"/>
    <lineage>
        <taxon>Archaea</taxon>
        <taxon>Methanobacteriati</taxon>
        <taxon>Methanobacteriota</taxon>
        <taxon>Stenosarchaea group</taxon>
        <taxon>Methanomicrobia</taxon>
        <taxon>Methanosarcinales</taxon>
        <taxon>Methanosarcinaceae</taxon>
        <taxon>Methanosarcina</taxon>
    </lineage>
</organism>
<keyword evidence="1" id="KW-0812">Transmembrane</keyword>
<dbReference type="EMBL" id="CP009515">
    <property type="protein sequence ID" value="AKB74482.1"/>
    <property type="molecule type" value="Genomic_DNA"/>
</dbReference>
<dbReference type="Proteomes" id="UP000033072">
    <property type="component" value="Chromosome"/>
</dbReference>
<keyword evidence="1" id="KW-0472">Membrane</keyword>
<dbReference type="AlphaFoldDB" id="A0A0E3S5H8"/>
<dbReference type="PATRIC" id="fig|1434111.4.peg.1585"/>
<reference evidence="2 3" key="1">
    <citation type="submission" date="2014-07" db="EMBL/GenBank/DDBJ databases">
        <title>Methanogenic archaea and the global carbon cycle.</title>
        <authorList>
            <person name="Henriksen J.R."/>
            <person name="Luke J."/>
            <person name="Reinhart S."/>
            <person name="Benedict M.N."/>
            <person name="Youngblut N.D."/>
            <person name="Metcalf M.E."/>
            <person name="Whitaker R.J."/>
            <person name="Metcalf W.W."/>
        </authorList>
    </citation>
    <scope>NUCLEOTIDE SEQUENCE [LARGE SCALE GENOMIC DNA]</scope>
    <source>
        <strain evidence="2 3">Z-7289</strain>
    </source>
</reference>
<name>A0A0E3S5H8_9EURY</name>
<dbReference type="KEGG" id="mls:MSLAZ_1221"/>
<feature type="transmembrane region" description="Helical" evidence="1">
    <location>
        <begin position="151"/>
        <end position="169"/>
    </location>
</feature>
<proteinExistence type="predicted"/>
<dbReference type="RefSeq" id="WP_048125404.1">
    <property type="nucleotide sequence ID" value="NZ_CP009515.1"/>
</dbReference>
<keyword evidence="1" id="KW-1133">Transmembrane helix</keyword>
<evidence type="ECO:0000313" key="3">
    <source>
        <dbReference type="Proteomes" id="UP000033072"/>
    </source>
</evidence>
<feature type="transmembrane region" description="Helical" evidence="1">
    <location>
        <begin position="206"/>
        <end position="225"/>
    </location>
</feature>
<feature type="transmembrane region" description="Helical" evidence="1">
    <location>
        <begin position="237"/>
        <end position="258"/>
    </location>
</feature>
<feature type="transmembrane region" description="Helical" evidence="1">
    <location>
        <begin position="175"/>
        <end position="194"/>
    </location>
</feature>
<feature type="transmembrane region" description="Helical" evidence="1">
    <location>
        <begin position="120"/>
        <end position="139"/>
    </location>
</feature>
<evidence type="ECO:0000256" key="1">
    <source>
        <dbReference type="SAM" id="Phobius"/>
    </source>
</evidence>
<feature type="transmembrane region" description="Helical" evidence="1">
    <location>
        <begin position="49"/>
        <end position="74"/>
    </location>
</feature>
<evidence type="ECO:0000313" key="2">
    <source>
        <dbReference type="EMBL" id="AKB74482.1"/>
    </source>
</evidence>
<dbReference type="GeneID" id="24805952"/>
<accession>A0A0E3S5H8</accession>
<keyword evidence="3" id="KW-1185">Reference proteome</keyword>
<gene>
    <name evidence="2" type="ORF">MSLAZ_1221</name>
</gene>
<feature type="transmembrane region" description="Helical" evidence="1">
    <location>
        <begin position="23"/>
        <end position="42"/>
    </location>
</feature>
<protein>
    <submittedName>
        <fullName evidence="2">Uncharacterized protein</fullName>
    </submittedName>
</protein>
<dbReference type="HOGENOM" id="CLU_978642_0_0_2"/>
<sequence>MDQIEISKDGIKISYLRLLSDSATGFLIILIFLICFHPIFASTTFDIKLFALFLLFLLSTPLGLIINATSWFLLGWLEIYIVELCVGENTVLKYLTGSTKKVYKYEELSEYFGTLNKDNFYSVSTYFEALMYIYYPNYIKSIDYAIGCSRLLRNIALIDIVLFAFFILIHAPNKFTFYLSAILFIFPLIVIVIIRRLDLKGKNTKPLIGFFLLVVVLCNIISIFFEKLTFPIRLFDLCYLIFFLFVIGNSLTAFYYYVKILNTTRLLCDKDKNISLEEHVLRFR</sequence>